<evidence type="ECO:0000256" key="1">
    <source>
        <dbReference type="ARBA" id="ARBA00003670"/>
    </source>
</evidence>
<dbReference type="OrthoDB" id="9758461at2"/>
<proteinExistence type="predicted"/>
<dbReference type="GO" id="GO:0008964">
    <property type="term" value="F:phosphoenolpyruvate carboxylase activity"/>
    <property type="evidence" value="ECO:0007669"/>
    <property type="project" value="InterPro"/>
</dbReference>
<evidence type="ECO:0000313" key="3">
    <source>
        <dbReference type="EMBL" id="OYQ17399.1"/>
    </source>
</evidence>
<dbReference type="PRINTS" id="PR00150">
    <property type="entry name" value="PEPCARBXLASE"/>
</dbReference>
<dbReference type="PANTHER" id="PTHR30523">
    <property type="entry name" value="PHOSPHOENOLPYRUVATE CARBOXYLASE"/>
    <property type="match status" value="1"/>
</dbReference>
<evidence type="ECO:0000313" key="4">
    <source>
        <dbReference type="Proteomes" id="UP000216361"/>
    </source>
</evidence>
<evidence type="ECO:0000256" key="2">
    <source>
        <dbReference type="ARBA" id="ARBA00022419"/>
    </source>
</evidence>
<name>A0A255XK96_9PROT</name>
<dbReference type="Pfam" id="PF00311">
    <property type="entry name" value="PEPcase"/>
    <property type="match status" value="2"/>
</dbReference>
<dbReference type="SUPFAM" id="SSF51621">
    <property type="entry name" value="Phosphoenolpyruvate/pyruvate domain"/>
    <property type="match status" value="1"/>
</dbReference>
<dbReference type="EMBL" id="NOXS01000034">
    <property type="protein sequence ID" value="OYQ17399.1"/>
    <property type="molecule type" value="Genomic_DNA"/>
</dbReference>
<dbReference type="GO" id="GO:0005829">
    <property type="term" value="C:cytosol"/>
    <property type="evidence" value="ECO:0007669"/>
    <property type="project" value="TreeGrafter"/>
</dbReference>
<dbReference type="Proteomes" id="UP000216361">
    <property type="component" value="Unassembled WGS sequence"/>
</dbReference>
<dbReference type="AlphaFoldDB" id="A0A255XK96"/>
<comment type="function">
    <text evidence="1">Forms oxaloacetate, a four-carbon dicarboxylic acid source for the tricarboxylic acid cycle.</text>
</comment>
<dbReference type="GO" id="GO:0006099">
    <property type="term" value="P:tricarboxylic acid cycle"/>
    <property type="evidence" value="ECO:0007669"/>
    <property type="project" value="InterPro"/>
</dbReference>
<dbReference type="InterPro" id="IPR021135">
    <property type="entry name" value="PEP_COase"/>
</dbReference>
<dbReference type="PANTHER" id="PTHR30523:SF6">
    <property type="entry name" value="PHOSPHOENOLPYRUVATE CARBOXYLASE"/>
    <property type="match status" value="1"/>
</dbReference>
<keyword evidence="4" id="KW-1185">Reference proteome</keyword>
<dbReference type="InterPro" id="IPR015813">
    <property type="entry name" value="Pyrv/PenolPyrv_kinase-like_dom"/>
</dbReference>
<gene>
    <name evidence="3" type="ORF">CHR90_15700</name>
</gene>
<protein>
    <recommendedName>
        <fullName evidence="2">Phosphoenolpyruvate carboxylase</fullName>
    </recommendedName>
</protein>
<sequence length="1011" mass="111134">MPEYSSHSRTIPMARAAAKLRSVPPVAPVPGVSVGEIWFPADETTDAAALHKTLMERLTGLRDRAEVDPFGDPILMLALDLTRMMDKGDVSPSAVEHLVQHLTARSFQARSARLAAYVGEIDPAANDAKLEALLRGVAEGQSFEAFADKVQALHYGIVFTAHPTFSTSLELSRAMAALATGQDADGMPLTEAGKQALMEAITRADHRPPRSLTLSVEHRWCLEALENAQSALERLHALVLRLTKELYPDRWTELSPGLVSLATWVGYDHDGRADITWADTLRLRLIVKQAQVQRHRRTLAGLIAEAGNGATATVLELLESLLALAEKQVTDQIAAALLANQSLEDAQRFAFTLVQGTETALVDATRLVALAGRALEQNLGEGGALAERLSVLKASLALHGLGAGHSHFRLNSTQLHNAIRRQVGLETGPEDPAHRRSYYNAINDLMERAQPVSINIGSLLAEQASAKRMFMMIAELAKAIDRETPIRFLIAETESAFTLLTALYYAKLFGLEDQIEISPLFETVYALEHGDQIIEDALRSPHYRAYVQKSGKLCIQFGYSDSGRYIGQLAATFHIERLRLRLAAVLQRAGLAGVQVVLFNTHGESIGRGGHPLSLTDRLHYLAPPFSRSEFTNNGIAVKEESSFQGGDGYLIFQSPDLAYAAVARIVEATLVPSPEAENDPIYGQGDFSTEFFAAVKQFFGELVDDPNYAALLGVYGTAMLYRTGSRPVKRQSEAWGRVPDLSHPSQLRAIPNNGVLQQLGLLANTIGGLGRAMSKDPDLAAALLKSSPRFRRAMALVEHGMSVSDLDVMRAYLDTLDPGMWLHRSGRTKLPTRREELRVLARHLERLDSHHRLAKVFRKLQADFLALRDTLAYCRAQGLDVPPVGLGETERNDLVLLHAIRVALIHRIFLLATHIPDFSPQHGTTFEEMFARVLHLDLEPVLDFLADVFPARPDADAPTALDFGEPATYRGGVGQTYEAEHERLFRPMRGYFELIRRIGTAITYQIGAVG</sequence>
<reference evidence="3 4" key="1">
    <citation type="submission" date="2017-07" db="EMBL/GenBank/DDBJ databases">
        <title>Elstera cyanobacteriorum sp. nov., a novel bacterium isolated from cyanobacterial aggregates in a eutrophic lake.</title>
        <authorList>
            <person name="Cai H."/>
        </authorList>
    </citation>
    <scope>NUCLEOTIDE SEQUENCE [LARGE SCALE GENOMIC DNA]</scope>
    <source>
        <strain evidence="3 4">TH019</strain>
    </source>
</reference>
<organism evidence="3 4">
    <name type="scientific">Elstera cyanobacteriorum</name>
    <dbReference type="NCBI Taxonomy" id="2022747"/>
    <lineage>
        <taxon>Bacteria</taxon>
        <taxon>Pseudomonadati</taxon>
        <taxon>Pseudomonadota</taxon>
        <taxon>Alphaproteobacteria</taxon>
        <taxon>Rhodospirillales</taxon>
        <taxon>Rhodospirillaceae</taxon>
        <taxon>Elstera</taxon>
    </lineage>
</organism>
<dbReference type="GO" id="GO:0015977">
    <property type="term" value="P:carbon fixation"/>
    <property type="evidence" value="ECO:0007669"/>
    <property type="project" value="InterPro"/>
</dbReference>
<comment type="caution">
    <text evidence="3">The sequence shown here is derived from an EMBL/GenBank/DDBJ whole genome shotgun (WGS) entry which is preliminary data.</text>
</comment>
<accession>A0A255XK96</accession>